<name>A0A2M6YF12_9BACT</name>
<evidence type="ECO:0000313" key="2">
    <source>
        <dbReference type="Proteomes" id="UP000231669"/>
    </source>
</evidence>
<accession>A0A2M6YF12</accession>
<organism evidence="1 2">
    <name type="scientific">Candidatus Woesebacteria bacterium CG07_land_8_20_14_0_80_44_9</name>
    <dbReference type="NCBI Taxonomy" id="1975058"/>
    <lineage>
        <taxon>Bacteria</taxon>
        <taxon>Candidatus Woeseibacteriota</taxon>
    </lineage>
</organism>
<proteinExistence type="predicted"/>
<evidence type="ECO:0000313" key="1">
    <source>
        <dbReference type="EMBL" id="PIU28755.1"/>
    </source>
</evidence>
<reference evidence="2" key="1">
    <citation type="submission" date="2017-09" db="EMBL/GenBank/DDBJ databases">
        <title>Depth-based differentiation of microbial function through sediment-hosted aquifers and enrichment of novel symbionts in the deep terrestrial subsurface.</title>
        <authorList>
            <person name="Probst A.J."/>
            <person name="Ladd B."/>
            <person name="Jarett J.K."/>
            <person name="Geller-Mcgrath D.E."/>
            <person name="Sieber C.M.K."/>
            <person name="Emerson J.B."/>
            <person name="Anantharaman K."/>
            <person name="Thomas B.C."/>
            <person name="Malmstrom R."/>
            <person name="Stieglmeier M."/>
            <person name="Klingl A."/>
            <person name="Woyke T."/>
            <person name="Ryan C.M."/>
            <person name="Banfield J.F."/>
        </authorList>
    </citation>
    <scope>NUCLEOTIDE SEQUENCE [LARGE SCALE GENOMIC DNA]</scope>
</reference>
<comment type="caution">
    <text evidence="1">The sequence shown here is derived from an EMBL/GenBank/DDBJ whole genome shotgun (WGS) entry which is preliminary data.</text>
</comment>
<dbReference type="AlphaFoldDB" id="A0A2M6YF12"/>
<protein>
    <submittedName>
        <fullName evidence="1">Uncharacterized protein</fullName>
    </submittedName>
</protein>
<gene>
    <name evidence="1" type="ORF">COT08_00535</name>
</gene>
<dbReference type="Proteomes" id="UP000231669">
    <property type="component" value="Unassembled WGS sequence"/>
</dbReference>
<dbReference type="EMBL" id="PEXE01000011">
    <property type="protein sequence ID" value="PIU28755.1"/>
    <property type="molecule type" value="Genomic_DNA"/>
</dbReference>
<sequence length="312" mass="34621">MAFTLVGPAFADGGDCIGGKCDADAVAVANVDITIDGPGKVYVGDVANFTVTIDFNSFAWAEAYAKGLIGYTEAYAGAYADGLAYGAVYDPSGNIIASQFSLEGDYDWDYDWDWGWLPYAEANAYAEFPETVVFNFGVMVTEEGEWAIYAYADSIAAAFSYGDYWTWWFYKYCEAYGFDFDWDEAWLYFLAVYRNFPHMRLDVMLDPGCRVKATAYGDWANGRLGGYSTESAAYLQEDPYIPGGWKYVPATLELNGGVVYEIKAWCPDGRDIIGKADFHIGRVYDGYQKIWAPFHNQAPGVFNGLYVTGGLD</sequence>